<accession>A0A8J4WHM4</accession>
<evidence type="ECO:0000313" key="3">
    <source>
        <dbReference type="EMBL" id="KAF5402518.1"/>
    </source>
</evidence>
<feature type="compositionally biased region" description="Polar residues" evidence="1">
    <location>
        <begin position="86"/>
        <end position="104"/>
    </location>
</feature>
<feature type="transmembrane region" description="Helical" evidence="2">
    <location>
        <begin position="50"/>
        <end position="70"/>
    </location>
</feature>
<protein>
    <submittedName>
        <fullName evidence="3">Uncharacterized protein</fullName>
    </submittedName>
</protein>
<keyword evidence="2" id="KW-1133">Transmembrane helix</keyword>
<proteinExistence type="predicted"/>
<evidence type="ECO:0000256" key="2">
    <source>
        <dbReference type="SAM" id="Phobius"/>
    </source>
</evidence>
<evidence type="ECO:0000313" key="4">
    <source>
        <dbReference type="Proteomes" id="UP000748531"/>
    </source>
</evidence>
<comment type="caution">
    <text evidence="3">The sequence shown here is derived from an EMBL/GenBank/DDBJ whole genome shotgun (WGS) entry which is preliminary data.</text>
</comment>
<evidence type="ECO:0000256" key="1">
    <source>
        <dbReference type="SAM" id="MobiDB-lite"/>
    </source>
</evidence>
<dbReference type="Proteomes" id="UP000748531">
    <property type="component" value="Unassembled WGS sequence"/>
</dbReference>
<feature type="region of interest" description="Disordered" evidence="1">
    <location>
        <begin position="78"/>
        <end position="104"/>
    </location>
</feature>
<keyword evidence="4" id="KW-1185">Reference proteome</keyword>
<dbReference type="EMBL" id="LUCH01001765">
    <property type="protein sequence ID" value="KAF5402518.1"/>
    <property type="molecule type" value="Genomic_DNA"/>
</dbReference>
<sequence length="104" mass="11668">MQETKATMETHEQSTVHFKRNYSNLLVCFMPDLCHHLGLSSRTHRRTLELRFDVGPAVTFTIGLLAYFAVLTPTLGKDGPHPNGLPETQVSLLRGGTNVSNRQY</sequence>
<reference evidence="3" key="1">
    <citation type="submission" date="2019-05" db="EMBL/GenBank/DDBJ databases">
        <title>Annotation for the trematode Paragonimus heterotremus.</title>
        <authorList>
            <person name="Choi Y.-J."/>
        </authorList>
    </citation>
    <scope>NUCLEOTIDE SEQUENCE</scope>
    <source>
        <strain evidence="3">LC</strain>
    </source>
</reference>
<name>A0A8J4WHM4_9TREM</name>
<keyword evidence="2" id="KW-0472">Membrane</keyword>
<organism evidence="3 4">
    <name type="scientific">Paragonimus heterotremus</name>
    <dbReference type="NCBI Taxonomy" id="100268"/>
    <lineage>
        <taxon>Eukaryota</taxon>
        <taxon>Metazoa</taxon>
        <taxon>Spiralia</taxon>
        <taxon>Lophotrochozoa</taxon>
        <taxon>Platyhelminthes</taxon>
        <taxon>Trematoda</taxon>
        <taxon>Digenea</taxon>
        <taxon>Plagiorchiida</taxon>
        <taxon>Troglotremata</taxon>
        <taxon>Troglotrematidae</taxon>
        <taxon>Paragonimus</taxon>
    </lineage>
</organism>
<gene>
    <name evidence="3" type="ORF">PHET_04110</name>
</gene>
<dbReference type="AlphaFoldDB" id="A0A8J4WHM4"/>
<keyword evidence="2" id="KW-0812">Transmembrane</keyword>